<reference evidence="2 3" key="1">
    <citation type="journal article" date="2012" name="J. Bacteriol.">
        <title>Genome sequence of proteorhodopsin-containing sea ice bacterium Glaciecola punicea ACAM 611T.</title>
        <authorList>
            <person name="Qin Q.-L."/>
            <person name="Xie B.-B."/>
            <person name="Shu Y.-L."/>
            <person name="Rong J.-C."/>
            <person name="Zhao D.-L."/>
            <person name="Zhang X.-Y."/>
            <person name="Chen X.-L."/>
            <person name="Zhou B.-C."/>
            <person name="Zhanga Y.-Z."/>
        </authorList>
    </citation>
    <scope>NUCLEOTIDE SEQUENCE [LARGE SCALE GENOMIC DNA]</scope>
    <source>
        <strain evidence="2 3">ACAM 611</strain>
    </source>
</reference>
<accession>H5TBR2</accession>
<keyword evidence="3" id="KW-1185">Reference proteome</keyword>
<feature type="chain" id="PRO_5003598973" description="Secreted protein" evidence="1">
    <location>
        <begin position="25"/>
        <end position="136"/>
    </location>
</feature>
<organism evidence="2 3">
    <name type="scientific">Glaciecola punicea ACAM 611</name>
    <dbReference type="NCBI Taxonomy" id="1121923"/>
    <lineage>
        <taxon>Bacteria</taxon>
        <taxon>Pseudomonadati</taxon>
        <taxon>Pseudomonadota</taxon>
        <taxon>Gammaproteobacteria</taxon>
        <taxon>Alteromonadales</taxon>
        <taxon>Alteromonadaceae</taxon>
        <taxon>Glaciecola</taxon>
    </lineage>
</organism>
<sequence>MFKAVFHAIIVLCILTAQVGSTFAVPEQNPCEQMGSEHMAQMEMAQKNMTLNDGAPFNKLVHGSDMVPAAGDNATNGMLGDCCEHECGCSAGLLTIAMAINQSSLHYHTQRSSRIISTGLNNINLVLPHPQRPPKT</sequence>
<comment type="caution">
    <text evidence="2">The sequence shown here is derived from an EMBL/GenBank/DDBJ whole genome shotgun (WGS) entry which is preliminary data.</text>
</comment>
<evidence type="ECO:0000313" key="3">
    <source>
        <dbReference type="Proteomes" id="UP000053586"/>
    </source>
</evidence>
<name>H5TBR2_9ALTE</name>
<keyword evidence="1" id="KW-0732">Signal</keyword>
<evidence type="ECO:0000313" key="2">
    <source>
        <dbReference type="EMBL" id="GAB55739.1"/>
    </source>
</evidence>
<protein>
    <recommendedName>
        <fullName evidence="4">Secreted protein</fullName>
    </recommendedName>
</protein>
<evidence type="ECO:0000256" key="1">
    <source>
        <dbReference type="SAM" id="SignalP"/>
    </source>
</evidence>
<dbReference type="RefSeq" id="WP_006005109.1">
    <property type="nucleotide sequence ID" value="NZ_BAET01000014.1"/>
</dbReference>
<feature type="signal peptide" evidence="1">
    <location>
        <begin position="1"/>
        <end position="24"/>
    </location>
</feature>
<gene>
    <name evidence="2" type="ORF">GPUN_1622</name>
</gene>
<evidence type="ECO:0008006" key="4">
    <source>
        <dbReference type="Google" id="ProtNLM"/>
    </source>
</evidence>
<reference evidence="2 3" key="2">
    <citation type="journal article" date="2017" name="Antonie Van Leeuwenhoek">
        <title>Rhizobium rhizosphaerae sp. nov., a novel species isolated from rice rhizosphere.</title>
        <authorList>
            <person name="Zhao J.J."/>
            <person name="Zhang J."/>
            <person name="Zhang R.J."/>
            <person name="Zhang C.W."/>
            <person name="Yin H.Q."/>
            <person name="Zhang X.X."/>
        </authorList>
    </citation>
    <scope>NUCLEOTIDE SEQUENCE [LARGE SCALE GENOMIC DNA]</scope>
    <source>
        <strain evidence="2 3">ACAM 611</strain>
    </source>
</reference>
<dbReference type="EMBL" id="BAET01000014">
    <property type="protein sequence ID" value="GAB55739.1"/>
    <property type="molecule type" value="Genomic_DNA"/>
</dbReference>
<dbReference type="Proteomes" id="UP000053586">
    <property type="component" value="Unassembled WGS sequence"/>
</dbReference>
<dbReference type="AlphaFoldDB" id="H5TBR2"/>
<proteinExistence type="predicted"/>